<accession>A0ACC2WC48</accession>
<sequence>MKDYGYGKLMDDYVFLEDGKRKAEQWGKEIVGLKLGSDRSAEGPGGGGPRQAVNSGKTLALQQALREKGMYADFLPEGMERRRRNQSHFNPKTKHLQISMEFRYPSPVHSERSTVNTDHAIQPASSPPATHIPSYQMQNIPLNNSTNLHRIYATQARKIPSHYPIKKETETTDEQEDLVFAMKVYHPSGLPLSAPKLLHAPSSPQRGSSISSERYYTPLPALTPLDTSVKGTAFVEYPTIDVFLQPHWEELVQTGKVSVHSLNHVAEHGGGDTTHREQTTSARHGVAEQAVKRKNPDDGLEAKEKTIEPTLHDDNAKRPRVEEDAAAETMPPPYHDKTSTLSPTVQAAPEILVPAKTDVITEHGDTGKASGLLSLDYGSDSD</sequence>
<comment type="caution">
    <text evidence="1">The sequence shown here is derived from an EMBL/GenBank/DDBJ whole genome shotgun (WGS) entry which is preliminary data.</text>
</comment>
<proteinExistence type="predicted"/>
<evidence type="ECO:0000313" key="1">
    <source>
        <dbReference type="EMBL" id="KAJ9108920.1"/>
    </source>
</evidence>
<protein>
    <submittedName>
        <fullName evidence="1">Uncharacterized protein</fullName>
    </submittedName>
</protein>
<evidence type="ECO:0000313" key="2">
    <source>
        <dbReference type="Proteomes" id="UP001227268"/>
    </source>
</evidence>
<keyword evidence="2" id="KW-1185">Reference proteome</keyword>
<name>A0ACC2WC48_9TREE</name>
<reference evidence="1" key="1">
    <citation type="submission" date="2023-04" db="EMBL/GenBank/DDBJ databases">
        <title>Draft Genome sequencing of Naganishia species isolated from polar environments using Oxford Nanopore Technology.</title>
        <authorList>
            <person name="Leo P."/>
            <person name="Venkateswaran K."/>
        </authorList>
    </citation>
    <scope>NUCLEOTIDE SEQUENCE</scope>
    <source>
        <strain evidence="1">MNA-CCFEE 5423</strain>
    </source>
</reference>
<gene>
    <name evidence="1" type="ORF">QFC21_000241</name>
</gene>
<organism evidence="1 2">
    <name type="scientific">Naganishia friedmannii</name>
    <dbReference type="NCBI Taxonomy" id="89922"/>
    <lineage>
        <taxon>Eukaryota</taxon>
        <taxon>Fungi</taxon>
        <taxon>Dikarya</taxon>
        <taxon>Basidiomycota</taxon>
        <taxon>Agaricomycotina</taxon>
        <taxon>Tremellomycetes</taxon>
        <taxon>Filobasidiales</taxon>
        <taxon>Filobasidiaceae</taxon>
        <taxon>Naganishia</taxon>
    </lineage>
</organism>
<dbReference type="Proteomes" id="UP001227268">
    <property type="component" value="Unassembled WGS sequence"/>
</dbReference>
<dbReference type="EMBL" id="JASBWT010000001">
    <property type="protein sequence ID" value="KAJ9108920.1"/>
    <property type="molecule type" value="Genomic_DNA"/>
</dbReference>